<dbReference type="Proteomes" id="UP001194469">
    <property type="component" value="Unassembled WGS sequence"/>
</dbReference>
<organism evidence="1 2">
    <name type="scientific">Nitratidesulfovibrio oxamicus</name>
    <dbReference type="NCBI Taxonomy" id="32016"/>
    <lineage>
        <taxon>Bacteria</taxon>
        <taxon>Pseudomonadati</taxon>
        <taxon>Thermodesulfobacteriota</taxon>
        <taxon>Desulfovibrionia</taxon>
        <taxon>Desulfovibrionales</taxon>
        <taxon>Desulfovibrionaceae</taxon>
        <taxon>Nitratidesulfovibrio</taxon>
    </lineage>
</organism>
<reference evidence="1 2" key="1">
    <citation type="submission" date="2019-08" db="EMBL/GenBank/DDBJ databases">
        <authorList>
            <person name="Luo N."/>
        </authorList>
    </citation>
    <scope>NUCLEOTIDE SEQUENCE [LARGE SCALE GENOMIC DNA]</scope>
    <source>
        <strain evidence="1 2">NCIMB 9442</strain>
    </source>
</reference>
<keyword evidence="2" id="KW-1185">Reference proteome</keyword>
<comment type="caution">
    <text evidence="1">The sequence shown here is derived from an EMBL/GenBank/DDBJ whole genome shotgun (WGS) entry which is preliminary data.</text>
</comment>
<name>A0ABS0J0A4_9BACT</name>
<protein>
    <submittedName>
        <fullName evidence="1">Uncharacterized protein</fullName>
    </submittedName>
</protein>
<proteinExistence type="predicted"/>
<gene>
    <name evidence="1" type="ORF">FVW20_02160</name>
</gene>
<sequence length="77" mass="8686">MAYIYSDISTFSGRKMLEMVLGQQVRSGMRLQVTDEIIALYMRSLQVAEQYPTKIMTASQRGVAPEVIRGLIASWSI</sequence>
<evidence type="ECO:0000313" key="2">
    <source>
        <dbReference type="Proteomes" id="UP001194469"/>
    </source>
</evidence>
<accession>A0ABS0J0A4</accession>
<dbReference type="EMBL" id="VRYY01000044">
    <property type="protein sequence ID" value="MBG3875859.1"/>
    <property type="molecule type" value="Genomic_DNA"/>
</dbReference>
<dbReference type="RefSeq" id="WP_196608100.1">
    <property type="nucleotide sequence ID" value="NZ_VRYY01000044.1"/>
</dbReference>
<evidence type="ECO:0000313" key="1">
    <source>
        <dbReference type="EMBL" id="MBG3875859.1"/>
    </source>
</evidence>